<dbReference type="InterPro" id="IPR043154">
    <property type="entry name" value="Sec-1-like_dom1"/>
</dbReference>
<dbReference type="InterPro" id="IPR036045">
    <property type="entry name" value="Sec1-like_sf"/>
</dbReference>
<evidence type="ECO:0000256" key="4">
    <source>
        <dbReference type="SAM" id="Coils"/>
    </source>
</evidence>
<dbReference type="FunFam" id="3.40.50.2060:FF:000001">
    <property type="entry name" value="syntaxin-binding protein 1 isoform X2"/>
    <property type="match status" value="1"/>
</dbReference>
<evidence type="ECO:0000256" key="1">
    <source>
        <dbReference type="ARBA" id="ARBA00009884"/>
    </source>
</evidence>
<dbReference type="InterPro" id="IPR027482">
    <property type="entry name" value="Sec1-like_dom2"/>
</dbReference>
<organism evidence="7 8">
    <name type="scientific">Anopheles minimus</name>
    <dbReference type="NCBI Taxonomy" id="112268"/>
    <lineage>
        <taxon>Eukaryota</taxon>
        <taxon>Metazoa</taxon>
        <taxon>Ecdysozoa</taxon>
        <taxon>Arthropoda</taxon>
        <taxon>Hexapoda</taxon>
        <taxon>Insecta</taxon>
        <taxon>Pterygota</taxon>
        <taxon>Neoptera</taxon>
        <taxon>Endopterygota</taxon>
        <taxon>Diptera</taxon>
        <taxon>Nematocera</taxon>
        <taxon>Culicoidea</taxon>
        <taxon>Culicidae</taxon>
        <taxon>Anophelinae</taxon>
        <taxon>Anopheles</taxon>
    </lineage>
</organism>
<evidence type="ECO:0000313" key="7">
    <source>
        <dbReference type="EnsemblMetazoa" id="AMIN003729-PA"/>
    </source>
</evidence>
<dbReference type="InterPro" id="IPR001619">
    <property type="entry name" value="Sec1-like"/>
</dbReference>
<evidence type="ECO:0000256" key="5">
    <source>
        <dbReference type="SAM" id="MobiDB-lite"/>
    </source>
</evidence>
<dbReference type="Gene3D" id="3.40.50.2060">
    <property type="match status" value="1"/>
</dbReference>
<dbReference type="STRING" id="112268.A0A182W072"/>
<keyword evidence="2" id="KW-0813">Transport</keyword>
<dbReference type="SUPFAM" id="SSF56815">
    <property type="entry name" value="Sec1/munc18-like (SM) proteins"/>
    <property type="match status" value="2"/>
</dbReference>
<feature type="coiled-coil region" evidence="4">
    <location>
        <begin position="755"/>
        <end position="789"/>
    </location>
</feature>
<accession>A0A182W072</accession>
<dbReference type="Pfam" id="PF00995">
    <property type="entry name" value="Sec1"/>
    <property type="match status" value="2"/>
</dbReference>
<reference evidence="8" key="1">
    <citation type="submission" date="2013-03" db="EMBL/GenBank/DDBJ databases">
        <title>The Genome Sequence of Anopheles minimus MINIMUS1.</title>
        <authorList>
            <consortium name="The Broad Institute Genomics Platform"/>
            <person name="Neafsey D.E."/>
            <person name="Walton C."/>
            <person name="Walker B."/>
            <person name="Young S.K."/>
            <person name="Zeng Q."/>
            <person name="Gargeya S."/>
            <person name="Fitzgerald M."/>
            <person name="Haas B."/>
            <person name="Abouelleil A."/>
            <person name="Allen A.W."/>
            <person name="Alvarado L."/>
            <person name="Arachchi H.M."/>
            <person name="Berlin A.M."/>
            <person name="Chapman S.B."/>
            <person name="Gainer-Dewar J."/>
            <person name="Goldberg J."/>
            <person name="Griggs A."/>
            <person name="Gujja S."/>
            <person name="Hansen M."/>
            <person name="Howarth C."/>
            <person name="Imamovic A."/>
            <person name="Ireland A."/>
            <person name="Larimer J."/>
            <person name="McCowan C."/>
            <person name="Murphy C."/>
            <person name="Pearson M."/>
            <person name="Poon T.W."/>
            <person name="Priest M."/>
            <person name="Roberts A."/>
            <person name="Saif S."/>
            <person name="Shea T."/>
            <person name="Sisk P."/>
            <person name="Sykes S."/>
            <person name="Wortman J."/>
            <person name="Nusbaum C."/>
            <person name="Birren B."/>
        </authorList>
    </citation>
    <scope>NUCLEOTIDE SEQUENCE [LARGE SCALE GENOMIC DNA]</scope>
    <source>
        <strain evidence="8">MINIMUS1</strain>
    </source>
</reference>
<feature type="compositionally biased region" description="Basic and acidic residues" evidence="5">
    <location>
        <begin position="966"/>
        <end position="975"/>
    </location>
</feature>
<comment type="similarity">
    <text evidence="1">Belongs to the STXBP/unc-18/SEC1 family.</text>
</comment>
<dbReference type="Pfam" id="PF13863">
    <property type="entry name" value="DUF4200"/>
    <property type="match status" value="1"/>
</dbReference>
<proteinExistence type="inferred from homology"/>
<dbReference type="GO" id="GO:0016192">
    <property type="term" value="P:vesicle-mediated transport"/>
    <property type="evidence" value="ECO:0007669"/>
    <property type="project" value="InterPro"/>
</dbReference>
<dbReference type="Proteomes" id="UP000075920">
    <property type="component" value="Unassembled WGS sequence"/>
</dbReference>
<dbReference type="GO" id="GO:0051650">
    <property type="term" value="P:establishment of vesicle localization"/>
    <property type="evidence" value="ECO:0007669"/>
    <property type="project" value="UniProtKB-ARBA"/>
</dbReference>
<dbReference type="InterPro" id="IPR025252">
    <property type="entry name" value="DUF4200"/>
</dbReference>
<evidence type="ECO:0000259" key="6">
    <source>
        <dbReference type="Pfam" id="PF13863"/>
    </source>
</evidence>
<dbReference type="Gene3D" id="1.25.40.60">
    <property type="match status" value="1"/>
</dbReference>
<dbReference type="PANTHER" id="PTHR11679">
    <property type="entry name" value="VESICLE PROTEIN SORTING-ASSOCIATED"/>
    <property type="match status" value="1"/>
</dbReference>
<keyword evidence="3" id="KW-0653">Protein transport</keyword>
<reference evidence="7" key="2">
    <citation type="submission" date="2020-05" db="UniProtKB">
        <authorList>
            <consortium name="EnsemblMetazoa"/>
        </authorList>
    </citation>
    <scope>IDENTIFICATION</scope>
    <source>
        <strain evidence="7">MINIMUS1</strain>
    </source>
</reference>
<dbReference type="GO" id="GO:0015031">
    <property type="term" value="P:protein transport"/>
    <property type="evidence" value="ECO:0007669"/>
    <property type="project" value="UniProtKB-KW"/>
</dbReference>
<dbReference type="EnsemblMetazoa" id="AMIN003729-RA">
    <property type="protein sequence ID" value="AMIN003729-PA"/>
    <property type="gene ID" value="AMIN003729"/>
</dbReference>
<evidence type="ECO:0000313" key="8">
    <source>
        <dbReference type="Proteomes" id="UP000075920"/>
    </source>
</evidence>
<evidence type="ECO:0000256" key="3">
    <source>
        <dbReference type="ARBA" id="ARBA00022927"/>
    </source>
</evidence>
<keyword evidence="8" id="KW-1185">Reference proteome</keyword>
<dbReference type="AlphaFoldDB" id="A0A182W072"/>
<evidence type="ECO:0000256" key="2">
    <source>
        <dbReference type="ARBA" id="ARBA00022448"/>
    </source>
</evidence>
<protein>
    <recommendedName>
        <fullName evidence="6">DUF4200 domain-containing protein</fullName>
    </recommendedName>
</protein>
<feature type="domain" description="DUF4200" evidence="6">
    <location>
        <begin position="689"/>
        <end position="804"/>
    </location>
</feature>
<feature type="region of interest" description="Disordered" evidence="5">
    <location>
        <begin position="955"/>
        <end position="975"/>
    </location>
</feature>
<sequence>MALKLLVGQKIMNEVVRSKTKSDGKPGTEWRILIVDKLAMRMVSACTKMHEISAEGVTLVEDINKKREPLPAIEAVYLITPSEDSIRLLMRDFENPAKPTYKAAHVFFSEAVTEELFNILSKGAVVKFMKTCKELNIAFIPYEAQVNIKARFSFYSGVCPEELFNDICKSVVSRKIKTLKEINIAFLPYESQVYSLDSPVTFQCAYSPALASARSGNMERIAEQIATLCATLGEYPSVRYRSEWDGNVELAQMVQQKLDAYKADEPTMGEGPEKARSQLLILDRGFDCVSPLLHELTLQAMAYDLLPIVNDVYKFIPSPNAAEKEVLLDENDDLWVDLRHQHIAVVSQSVTQYLKSFTESKRLTQSEKQSMKDLSQMIKKMPQYQKQLSKYSTHLHLAEDCMKAYQGYVDKLCRVEQDLAMGTDAEGEKIKDHMRNIVPILLDQNVSNYDKVRIIALYVMIKNGISEENLTKLVTHAQIDQKEREMINNLTHLGINVIADGNRKKPYTVPRKERINEHTYQMSRWTPVIKDIMEDSIDNKLDERHFPFLGGRKMAGFHAPTSSARYGHWHKDKSQTAVKNVPRLIVFVVGGCSYSEIRCAYEVTSAVKNWEVYIGSSHILTPETFLSDLVSHLAMPRRKPITKLGIFGKYDLNPEQAVENYFESKLNNRFYVNVPGWDVARNGFELKGIHNDRDYMEITKEQHRMREQAQRQVTVNRKRLEQTTDLLQRMRAEFVELNDFLKDCEMKEQNALDTVKREKEKHEQYGQKIAQLEVDLEKLDDFVVKYEETINTFEPYEKVMEQTIAESKSYENMQELIQRCDSLLLAQVEISAVEQQKIQEIEEIRQNLFKATKTALHIITGLNNDLSELLTQYVAAKEEGLRWEKSVTVVKSYMVENESSINCLLDAINHVYILLRKRRGSAPVAPRGDVETQLDHIKEEIEILHDVRKQAGAKMRNDGHSLCGEKGTERRKTAL</sequence>
<dbReference type="FunFam" id="3.90.830.10:FF:000001">
    <property type="entry name" value="syntaxin-binding protein 1 isoform X2"/>
    <property type="match status" value="1"/>
</dbReference>
<dbReference type="InterPro" id="IPR043127">
    <property type="entry name" value="Sec-1-like_dom3a"/>
</dbReference>
<dbReference type="Gene3D" id="3.90.830.10">
    <property type="entry name" value="Syntaxin Binding Protein 1, Chain A, domain 2"/>
    <property type="match status" value="1"/>
</dbReference>
<name>A0A182W072_9DIPT</name>
<dbReference type="Gene3D" id="3.40.50.1910">
    <property type="match status" value="1"/>
</dbReference>
<dbReference type="VEuPathDB" id="VectorBase:AMIN003729"/>
<keyword evidence="4" id="KW-0175">Coiled coil</keyword>